<gene>
    <name evidence="2" type="ORF">HanXRQr2_Chr14g0656721</name>
</gene>
<evidence type="ECO:0000313" key="3">
    <source>
        <dbReference type="Proteomes" id="UP000215914"/>
    </source>
</evidence>
<comment type="caution">
    <text evidence="2">The sequence shown here is derived from an EMBL/GenBank/DDBJ whole genome shotgun (WGS) entry which is preliminary data.</text>
</comment>
<sequence length="205" mass="23928">MPQAPIGSKDTLGDIYYKTYTEEACGDTTHQPVWGLKQKDRFVEFGACRDWYLGSFPLGEFNRQRARTHEGLYRAYIIGEANTRAANHQIVREWRTMVRERADWEKYRERLLKQVQDFEQMKSAFAEDKAAFEAEKKSEEWGCEGLKNKLHAAEELLSNEHAEWKKVCEKDNQRMYVARSKITDLEAQIATLKGKVEKVEADKGR</sequence>
<dbReference type="Proteomes" id="UP000215914">
    <property type="component" value="Unassembled WGS sequence"/>
</dbReference>
<dbReference type="PANTHER" id="PTHR31099">
    <property type="entry name" value="OS06G0165300 PROTEIN"/>
    <property type="match status" value="1"/>
</dbReference>
<protein>
    <submittedName>
        <fullName evidence="2">Uncharacterized protein</fullName>
    </submittedName>
</protein>
<evidence type="ECO:0000313" key="2">
    <source>
        <dbReference type="EMBL" id="KAF5770190.1"/>
    </source>
</evidence>
<accession>A0A9K3EAD5</accession>
<organism evidence="2 3">
    <name type="scientific">Helianthus annuus</name>
    <name type="common">Common sunflower</name>
    <dbReference type="NCBI Taxonomy" id="4232"/>
    <lineage>
        <taxon>Eukaryota</taxon>
        <taxon>Viridiplantae</taxon>
        <taxon>Streptophyta</taxon>
        <taxon>Embryophyta</taxon>
        <taxon>Tracheophyta</taxon>
        <taxon>Spermatophyta</taxon>
        <taxon>Magnoliopsida</taxon>
        <taxon>eudicotyledons</taxon>
        <taxon>Gunneridae</taxon>
        <taxon>Pentapetalae</taxon>
        <taxon>asterids</taxon>
        <taxon>campanulids</taxon>
        <taxon>Asterales</taxon>
        <taxon>Asteraceae</taxon>
        <taxon>Asteroideae</taxon>
        <taxon>Heliantheae alliance</taxon>
        <taxon>Heliantheae</taxon>
        <taxon>Helianthus</taxon>
    </lineage>
</organism>
<feature type="coiled-coil region" evidence="1">
    <location>
        <begin position="143"/>
        <end position="202"/>
    </location>
</feature>
<dbReference type="Gramene" id="mRNA:HanXRQr2_Chr14g0656721">
    <property type="protein sequence ID" value="mRNA:HanXRQr2_Chr14g0656721"/>
    <property type="gene ID" value="HanXRQr2_Chr14g0656721"/>
</dbReference>
<dbReference type="PANTHER" id="PTHR31099:SF49">
    <property type="entry name" value="MYOSIN HEAVY CHAIN-LIKE PROTEIN"/>
    <property type="match status" value="1"/>
</dbReference>
<name>A0A9K3EAD5_HELAN</name>
<keyword evidence="1" id="KW-0175">Coiled coil</keyword>
<evidence type="ECO:0000256" key="1">
    <source>
        <dbReference type="SAM" id="Coils"/>
    </source>
</evidence>
<dbReference type="AlphaFoldDB" id="A0A9K3EAD5"/>
<keyword evidence="3" id="KW-1185">Reference proteome</keyword>
<reference evidence="2" key="2">
    <citation type="submission" date="2020-06" db="EMBL/GenBank/DDBJ databases">
        <title>Helianthus annuus Genome sequencing and assembly Release 2.</title>
        <authorList>
            <person name="Gouzy J."/>
            <person name="Langlade N."/>
            <person name="Munos S."/>
        </authorList>
    </citation>
    <scope>NUCLEOTIDE SEQUENCE</scope>
    <source>
        <tissue evidence="2">Leaves</tissue>
    </source>
</reference>
<proteinExistence type="predicted"/>
<dbReference type="EMBL" id="MNCJ02000329">
    <property type="protein sequence ID" value="KAF5770190.1"/>
    <property type="molecule type" value="Genomic_DNA"/>
</dbReference>
<reference evidence="2" key="1">
    <citation type="journal article" date="2017" name="Nature">
        <title>The sunflower genome provides insights into oil metabolism, flowering and Asterid evolution.</title>
        <authorList>
            <person name="Badouin H."/>
            <person name="Gouzy J."/>
            <person name="Grassa C.J."/>
            <person name="Murat F."/>
            <person name="Staton S.E."/>
            <person name="Cottret L."/>
            <person name="Lelandais-Briere C."/>
            <person name="Owens G.L."/>
            <person name="Carrere S."/>
            <person name="Mayjonade B."/>
            <person name="Legrand L."/>
            <person name="Gill N."/>
            <person name="Kane N.C."/>
            <person name="Bowers J.E."/>
            <person name="Hubner S."/>
            <person name="Bellec A."/>
            <person name="Berard A."/>
            <person name="Berges H."/>
            <person name="Blanchet N."/>
            <person name="Boniface M.C."/>
            <person name="Brunel D."/>
            <person name="Catrice O."/>
            <person name="Chaidir N."/>
            <person name="Claudel C."/>
            <person name="Donnadieu C."/>
            <person name="Faraut T."/>
            <person name="Fievet G."/>
            <person name="Helmstetter N."/>
            <person name="King M."/>
            <person name="Knapp S.J."/>
            <person name="Lai Z."/>
            <person name="Le Paslier M.C."/>
            <person name="Lippi Y."/>
            <person name="Lorenzon L."/>
            <person name="Mandel J.R."/>
            <person name="Marage G."/>
            <person name="Marchand G."/>
            <person name="Marquand E."/>
            <person name="Bret-Mestries E."/>
            <person name="Morien E."/>
            <person name="Nambeesan S."/>
            <person name="Nguyen T."/>
            <person name="Pegot-Espagnet P."/>
            <person name="Pouilly N."/>
            <person name="Raftis F."/>
            <person name="Sallet E."/>
            <person name="Schiex T."/>
            <person name="Thomas J."/>
            <person name="Vandecasteele C."/>
            <person name="Vares D."/>
            <person name="Vear F."/>
            <person name="Vautrin S."/>
            <person name="Crespi M."/>
            <person name="Mangin B."/>
            <person name="Burke J.M."/>
            <person name="Salse J."/>
            <person name="Munos S."/>
            <person name="Vincourt P."/>
            <person name="Rieseberg L.H."/>
            <person name="Langlade N.B."/>
        </authorList>
    </citation>
    <scope>NUCLEOTIDE SEQUENCE</scope>
    <source>
        <tissue evidence="2">Leaves</tissue>
    </source>
</reference>